<comment type="similarity">
    <text evidence="2 8">Belongs to the SLD2 family.</text>
</comment>
<keyword evidence="5 8" id="KW-0539">Nucleus</keyword>
<dbReference type="OrthoDB" id="8775810at2759"/>
<dbReference type="GO" id="GO:0006270">
    <property type="term" value="P:DNA replication initiation"/>
    <property type="evidence" value="ECO:0007669"/>
    <property type="project" value="UniProtKB-UniRule"/>
</dbReference>
<evidence type="ECO:0000256" key="4">
    <source>
        <dbReference type="ARBA" id="ARBA00022705"/>
    </source>
</evidence>
<dbReference type="Proteomes" id="UP000019478">
    <property type="component" value="Unassembled WGS sequence"/>
</dbReference>
<dbReference type="PANTHER" id="PTHR28124:SF1">
    <property type="entry name" value="DNA REPLICATION REGULATOR SLD2"/>
    <property type="match status" value="1"/>
</dbReference>
<gene>
    <name evidence="10" type="ORF">A1O3_02804</name>
</gene>
<evidence type="ECO:0000256" key="8">
    <source>
        <dbReference type="RuleBase" id="RU367067"/>
    </source>
</evidence>
<dbReference type="Pfam" id="PF11719">
    <property type="entry name" value="Drc1-Sld2"/>
    <property type="match status" value="1"/>
</dbReference>
<dbReference type="eggNOG" id="ENOG502SCF7">
    <property type="taxonomic scope" value="Eukaryota"/>
</dbReference>
<comment type="caution">
    <text evidence="10">The sequence shown here is derived from an EMBL/GenBank/DDBJ whole genome shotgun (WGS) entry which is preliminary data.</text>
</comment>
<dbReference type="GO" id="GO:0031261">
    <property type="term" value="C:DNA replication preinitiation complex"/>
    <property type="evidence" value="ECO:0007669"/>
    <property type="project" value="TreeGrafter"/>
</dbReference>
<organism evidence="10 11">
    <name type="scientific">Capronia epimyces CBS 606.96</name>
    <dbReference type="NCBI Taxonomy" id="1182542"/>
    <lineage>
        <taxon>Eukaryota</taxon>
        <taxon>Fungi</taxon>
        <taxon>Dikarya</taxon>
        <taxon>Ascomycota</taxon>
        <taxon>Pezizomycotina</taxon>
        <taxon>Eurotiomycetes</taxon>
        <taxon>Chaetothyriomycetidae</taxon>
        <taxon>Chaetothyriales</taxon>
        <taxon>Herpotrichiellaceae</taxon>
        <taxon>Capronia</taxon>
    </lineage>
</organism>
<feature type="compositionally biased region" description="Basic residues" evidence="9">
    <location>
        <begin position="586"/>
        <end position="606"/>
    </location>
</feature>
<name>W9YA50_9EURO</name>
<accession>W9YA50</accession>
<feature type="compositionally biased region" description="Basic residues" evidence="9">
    <location>
        <begin position="546"/>
        <end position="558"/>
    </location>
</feature>
<dbReference type="RefSeq" id="XP_007731134.1">
    <property type="nucleotide sequence ID" value="XM_007732944.1"/>
</dbReference>
<evidence type="ECO:0000256" key="7">
    <source>
        <dbReference type="ARBA" id="ARBA00025253"/>
    </source>
</evidence>
<dbReference type="GO" id="GO:0000727">
    <property type="term" value="P:double-strand break repair via break-induced replication"/>
    <property type="evidence" value="ECO:0007669"/>
    <property type="project" value="TreeGrafter"/>
</dbReference>
<dbReference type="GeneID" id="19166934"/>
<evidence type="ECO:0000256" key="1">
    <source>
        <dbReference type="ARBA" id="ARBA00004123"/>
    </source>
</evidence>
<dbReference type="Gene3D" id="1.10.10.1460">
    <property type="match status" value="1"/>
</dbReference>
<dbReference type="InterPro" id="IPR021110">
    <property type="entry name" value="DNA_rep_checkpnt_protein"/>
</dbReference>
<dbReference type="InterPro" id="IPR040203">
    <property type="entry name" value="Sld2"/>
</dbReference>
<dbReference type="GO" id="GO:0003688">
    <property type="term" value="F:DNA replication origin binding"/>
    <property type="evidence" value="ECO:0007669"/>
    <property type="project" value="TreeGrafter"/>
</dbReference>
<dbReference type="AlphaFoldDB" id="W9YA50"/>
<evidence type="ECO:0000313" key="11">
    <source>
        <dbReference type="Proteomes" id="UP000019478"/>
    </source>
</evidence>
<evidence type="ECO:0000256" key="3">
    <source>
        <dbReference type="ARBA" id="ARBA00018363"/>
    </source>
</evidence>
<protein>
    <recommendedName>
        <fullName evidence="3 8">DNA replication regulator SLD2</fullName>
    </recommendedName>
</protein>
<feature type="compositionally biased region" description="Acidic residues" evidence="9">
    <location>
        <begin position="445"/>
        <end position="466"/>
    </location>
</feature>
<feature type="region of interest" description="Disordered" evidence="9">
    <location>
        <begin position="500"/>
        <end position="606"/>
    </location>
</feature>
<feature type="region of interest" description="Disordered" evidence="9">
    <location>
        <begin position="444"/>
        <end position="488"/>
    </location>
</feature>
<keyword evidence="6 8" id="KW-0131">Cell cycle</keyword>
<comment type="subcellular location">
    <subcellularLocation>
        <location evidence="1 8">Nucleus</location>
    </subcellularLocation>
</comment>
<dbReference type="HOGENOM" id="CLU_033089_0_0_1"/>
<reference evidence="10 11" key="1">
    <citation type="submission" date="2013-03" db="EMBL/GenBank/DDBJ databases">
        <title>The Genome Sequence of Capronia epimyces CBS 606.96.</title>
        <authorList>
            <consortium name="The Broad Institute Genomics Platform"/>
            <person name="Cuomo C."/>
            <person name="de Hoog S."/>
            <person name="Gorbushina A."/>
            <person name="Walker B."/>
            <person name="Young S.K."/>
            <person name="Zeng Q."/>
            <person name="Gargeya S."/>
            <person name="Fitzgerald M."/>
            <person name="Haas B."/>
            <person name="Abouelleil A."/>
            <person name="Allen A.W."/>
            <person name="Alvarado L."/>
            <person name="Arachchi H.M."/>
            <person name="Berlin A.M."/>
            <person name="Chapman S.B."/>
            <person name="Gainer-Dewar J."/>
            <person name="Goldberg J."/>
            <person name="Griggs A."/>
            <person name="Gujja S."/>
            <person name="Hansen M."/>
            <person name="Howarth C."/>
            <person name="Imamovic A."/>
            <person name="Ireland A."/>
            <person name="Larimer J."/>
            <person name="McCowan C."/>
            <person name="Murphy C."/>
            <person name="Pearson M."/>
            <person name="Poon T.W."/>
            <person name="Priest M."/>
            <person name="Roberts A."/>
            <person name="Saif S."/>
            <person name="Shea T."/>
            <person name="Sisk P."/>
            <person name="Sykes S."/>
            <person name="Wortman J."/>
            <person name="Nusbaum C."/>
            <person name="Birren B."/>
        </authorList>
    </citation>
    <scope>NUCLEOTIDE SEQUENCE [LARGE SCALE GENOMIC DNA]</scope>
    <source>
        <strain evidence="10 11">CBS 606.96</strain>
    </source>
</reference>
<dbReference type="EMBL" id="AMGY01000002">
    <property type="protein sequence ID" value="EXJ89737.1"/>
    <property type="molecule type" value="Genomic_DNA"/>
</dbReference>
<keyword evidence="11" id="KW-1185">Reference proteome</keyword>
<dbReference type="PANTHER" id="PTHR28124">
    <property type="entry name" value="DNA REPLICATION REGULATOR SLD2"/>
    <property type="match status" value="1"/>
</dbReference>
<evidence type="ECO:0000256" key="6">
    <source>
        <dbReference type="ARBA" id="ARBA00023306"/>
    </source>
</evidence>
<feature type="region of interest" description="Disordered" evidence="9">
    <location>
        <begin position="123"/>
        <end position="144"/>
    </location>
</feature>
<feature type="region of interest" description="Disordered" evidence="9">
    <location>
        <begin position="397"/>
        <end position="421"/>
    </location>
</feature>
<evidence type="ECO:0000256" key="9">
    <source>
        <dbReference type="SAM" id="MobiDB-lite"/>
    </source>
</evidence>
<keyword evidence="4 8" id="KW-0235">DNA replication</keyword>
<feature type="region of interest" description="Disordered" evidence="9">
    <location>
        <begin position="197"/>
        <end position="236"/>
    </location>
</feature>
<evidence type="ECO:0000313" key="10">
    <source>
        <dbReference type="EMBL" id="EXJ89737.1"/>
    </source>
</evidence>
<comment type="function">
    <text evidence="7 8">Has a role in the initiation of DNA replication. Required at S-phase checkpoint.</text>
</comment>
<dbReference type="GO" id="GO:0003697">
    <property type="term" value="F:single-stranded DNA binding"/>
    <property type="evidence" value="ECO:0007669"/>
    <property type="project" value="TreeGrafter"/>
</dbReference>
<evidence type="ECO:0000256" key="5">
    <source>
        <dbReference type="ARBA" id="ARBA00023242"/>
    </source>
</evidence>
<proteinExistence type="inferred from homology"/>
<feature type="region of interest" description="Disordered" evidence="9">
    <location>
        <begin position="81"/>
        <end position="103"/>
    </location>
</feature>
<dbReference type="GO" id="GO:1902977">
    <property type="term" value="P:mitotic DNA replication preinitiation complex assembly"/>
    <property type="evidence" value="ECO:0007669"/>
    <property type="project" value="TreeGrafter"/>
</dbReference>
<sequence length="606" mass="66999">MDDAIPLLDTPKRKSIQSRADALRTALKDFERSFAAKNDGRKPSKEDIKTDAVVAAKYKEYNKVRDVLAGRLSLDVLHAPQTRRRHEHTRTDSAISLTPNRPRHIVNTPSKARLHPNDIDPYDAPSSISPKVIPSAIGPTPRRDGTVLGIFDLLPRSGSARTATSQETPSSRKRKIDWLFDTQDGDKGLNVAIAQTPSQRRSKQAENGPGSMLTITPRSHVLNTGRRQHSKTPASEGKKFMLNHFFATPSAIRFATMIDADDADVHAKSPAQSSKTPLRDIVLGRSPSKDDGAVVTMDATPPYLKRSFSFKERLLSASAGSTTVSSSWKNATSPTLRRAGPRTLRHAKFGPKPLSQMIADLQSQSAEVRDEHDDDLDALREMESTKLNILVGDSQVEETPTEVDHGPSAEPVRTWTKKGQKRTTRRVIMRPVRMKPAELPKFVAAEEDDDDELALDNQCDDEDDVNDTSRMEETQIDSAIGPEPESDVDSELDYLIAQAERDGDEDEFFPENEQCTTSPRKGAGAKKKASATSRQPQLESDISGKRISKTSSRHKGKKAALGTEGDEVAMRTINPNAHSHMNFRSLKIKNKNSKAKGRGRYGRGRR</sequence>
<evidence type="ECO:0000256" key="2">
    <source>
        <dbReference type="ARBA" id="ARBA00007276"/>
    </source>
</evidence>